<protein>
    <recommendedName>
        <fullName evidence="1">Transposase IS4-like domain-containing protein</fullName>
    </recommendedName>
</protein>
<dbReference type="AlphaFoldDB" id="A0A4Q5LZC5"/>
<reference evidence="2 3" key="1">
    <citation type="submission" date="2019-02" db="EMBL/GenBank/DDBJ databases">
        <title>Bacterial novel species Emticicia sp. 17J42-9 isolated from soil.</title>
        <authorList>
            <person name="Jung H.-Y."/>
        </authorList>
    </citation>
    <scope>NUCLEOTIDE SEQUENCE [LARGE SCALE GENOMIC DNA]</scope>
    <source>
        <strain evidence="2 3">17J42-9</strain>
    </source>
</reference>
<evidence type="ECO:0000313" key="2">
    <source>
        <dbReference type="EMBL" id="RYU95208.1"/>
    </source>
</evidence>
<dbReference type="GO" id="GO:0004803">
    <property type="term" value="F:transposase activity"/>
    <property type="evidence" value="ECO:0007669"/>
    <property type="project" value="InterPro"/>
</dbReference>
<dbReference type="Proteomes" id="UP000293162">
    <property type="component" value="Unassembled WGS sequence"/>
</dbReference>
<proteinExistence type="predicted"/>
<evidence type="ECO:0000313" key="3">
    <source>
        <dbReference type="Proteomes" id="UP000293162"/>
    </source>
</evidence>
<accession>A0A4Q5LZC5</accession>
<keyword evidence="3" id="KW-1185">Reference proteome</keyword>
<comment type="caution">
    <text evidence="2">The sequence shown here is derived from an EMBL/GenBank/DDBJ whole genome shotgun (WGS) entry which is preliminary data.</text>
</comment>
<dbReference type="EMBL" id="SEWF01000017">
    <property type="protein sequence ID" value="RYU95208.1"/>
    <property type="molecule type" value="Genomic_DNA"/>
</dbReference>
<dbReference type="Pfam" id="PF01609">
    <property type="entry name" value="DDE_Tnp_1"/>
    <property type="match status" value="1"/>
</dbReference>
<organism evidence="2 3">
    <name type="scientific">Emticicia agri</name>
    <dbReference type="NCBI Taxonomy" id="2492393"/>
    <lineage>
        <taxon>Bacteria</taxon>
        <taxon>Pseudomonadati</taxon>
        <taxon>Bacteroidota</taxon>
        <taxon>Cytophagia</taxon>
        <taxon>Cytophagales</taxon>
        <taxon>Leadbetterellaceae</taxon>
        <taxon>Emticicia</taxon>
    </lineage>
</organism>
<dbReference type="InterPro" id="IPR002559">
    <property type="entry name" value="Transposase_11"/>
</dbReference>
<dbReference type="OrthoDB" id="634338at2"/>
<dbReference type="GO" id="GO:0006313">
    <property type="term" value="P:DNA transposition"/>
    <property type="evidence" value="ECO:0007669"/>
    <property type="project" value="InterPro"/>
</dbReference>
<evidence type="ECO:0000259" key="1">
    <source>
        <dbReference type="Pfam" id="PF01609"/>
    </source>
</evidence>
<name>A0A4Q5LZC5_9BACT</name>
<sequence length="148" mass="17310">MTNCLLNVVVMIHIHQLTQRQSRTVVFTNDMNLDTLTIIKFYALRFQIEFNFRDAKQYFGLADFKNYKQIQLTNAINIAFSITTISKLILEKYKILLNCPTMGIIDLKTVFRSQKYAQVLLNNNNFDPDDFLNSPQFINIARLEAIHI</sequence>
<feature type="domain" description="Transposase IS4-like" evidence="1">
    <location>
        <begin position="20"/>
        <end position="81"/>
    </location>
</feature>
<dbReference type="InterPro" id="IPR012337">
    <property type="entry name" value="RNaseH-like_sf"/>
</dbReference>
<dbReference type="SUPFAM" id="SSF53098">
    <property type="entry name" value="Ribonuclease H-like"/>
    <property type="match status" value="1"/>
</dbReference>
<gene>
    <name evidence="2" type="ORF">EWM59_13240</name>
</gene>
<dbReference type="GO" id="GO:0003677">
    <property type="term" value="F:DNA binding"/>
    <property type="evidence" value="ECO:0007669"/>
    <property type="project" value="InterPro"/>
</dbReference>